<proteinExistence type="predicted"/>
<evidence type="ECO:0000313" key="3">
    <source>
        <dbReference type="Proteomes" id="UP000887013"/>
    </source>
</evidence>
<dbReference type="EMBL" id="BMAW01059929">
    <property type="protein sequence ID" value="GFT23588.1"/>
    <property type="molecule type" value="Genomic_DNA"/>
</dbReference>
<name>A0A8X6TK57_NEPPI</name>
<dbReference type="Proteomes" id="UP000887013">
    <property type="component" value="Unassembled WGS sequence"/>
</dbReference>
<gene>
    <name evidence="2" type="ORF">NPIL_525281</name>
</gene>
<sequence length="98" mass="11371">MSGCYGNGTCQHDAPDLRAGHLVSTSPHSQSLEKFDDLKTEYFRICKEEEIPEISLAEMDSDIQDLEIFQLSEPRNKEVELYLNKRYNKLKKIHGRLQ</sequence>
<keyword evidence="3" id="KW-1185">Reference proteome</keyword>
<evidence type="ECO:0000313" key="2">
    <source>
        <dbReference type="EMBL" id="GFT23588.1"/>
    </source>
</evidence>
<evidence type="ECO:0000256" key="1">
    <source>
        <dbReference type="SAM" id="MobiDB-lite"/>
    </source>
</evidence>
<protein>
    <submittedName>
        <fullName evidence="2">Uncharacterized protein</fullName>
    </submittedName>
</protein>
<accession>A0A8X6TK57</accession>
<comment type="caution">
    <text evidence="2">The sequence shown here is derived from an EMBL/GenBank/DDBJ whole genome shotgun (WGS) entry which is preliminary data.</text>
</comment>
<dbReference type="AlphaFoldDB" id="A0A8X6TK57"/>
<organism evidence="2 3">
    <name type="scientific">Nephila pilipes</name>
    <name type="common">Giant wood spider</name>
    <name type="synonym">Nephila maculata</name>
    <dbReference type="NCBI Taxonomy" id="299642"/>
    <lineage>
        <taxon>Eukaryota</taxon>
        <taxon>Metazoa</taxon>
        <taxon>Ecdysozoa</taxon>
        <taxon>Arthropoda</taxon>
        <taxon>Chelicerata</taxon>
        <taxon>Arachnida</taxon>
        <taxon>Araneae</taxon>
        <taxon>Araneomorphae</taxon>
        <taxon>Entelegynae</taxon>
        <taxon>Araneoidea</taxon>
        <taxon>Nephilidae</taxon>
        <taxon>Nephila</taxon>
    </lineage>
</organism>
<reference evidence="2" key="1">
    <citation type="submission" date="2020-08" db="EMBL/GenBank/DDBJ databases">
        <title>Multicomponent nature underlies the extraordinary mechanical properties of spider dragline silk.</title>
        <authorList>
            <person name="Kono N."/>
            <person name="Nakamura H."/>
            <person name="Mori M."/>
            <person name="Yoshida Y."/>
            <person name="Ohtoshi R."/>
            <person name="Malay A.D."/>
            <person name="Moran D.A.P."/>
            <person name="Tomita M."/>
            <person name="Numata K."/>
            <person name="Arakawa K."/>
        </authorList>
    </citation>
    <scope>NUCLEOTIDE SEQUENCE</scope>
</reference>
<feature type="region of interest" description="Disordered" evidence="1">
    <location>
        <begin position="1"/>
        <end position="25"/>
    </location>
</feature>